<keyword evidence="4" id="KW-1185">Reference proteome</keyword>
<organism evidence="3 4">
    <name type="scientific">Amycolatopsis rubida</name>
    <dbReference type="NCBI Taxonomy" id="112413"/>
    <lineage>
        <taxon>Bacteria</taxon>
        <taxon>Bacillati</taxon>
        <taxon>Actinomycetota</taxon>
        <taxon>Actinomycetes</taxon>
        <taxon>Pseudonocardiales</taxon>
        <taxon>Pseudonocardiaceae</taxon>
        <taxon>Amycolatopsis</taxon>
    </lineage>
</organism>
<evidence type="ECO:0000313" key="4">
    <source>
        <dbReference type="Proteomes" id="UP000470404"/>
    </source>
</evidence>
<dbReference type="InterPro" id="IPR050312">
    <property type="entry name" value="IolE/XylAMocC-like"/>
</dbReference>
<sequence length="341" mass="36785">MTTIALQHTIRPYDNMNTGLVVRVRATGSTPTNSRSDSGLRTARPRRPGVVLSTASERDVHDQVGRMRTFALAPLTVLPCSPLEQIDAALDAGFGAISFRLLPGMATDVDVMANPQLRQEMEDRVRSAGLGVVDIEVARLGPALDVAAIAPALEFGGQLGARWFTVTAATTAENHRAEDERAMIDRLAGLADEAAGHGMGIMLEFMAYRGIGTIEDAERIVRAADRPNVAICLDTLHFFRSGATISRLRTIDPQLLACVQLSDALTEPDTDLATEARYGRLYPGEGVLPLSELLAAVPAGLPLTVEAPSRTRSHLTPVQRAREAARWTRRLLADLDQHSLA</sequence>
<evidence type="ECO:0000313" key="3">
    <source>
        <dbReference type="EMBL" id="NEC61113.1"/>
    </source>
</evidence>
<dbReference type="SUPFAM" id="SSF51658">
    <property type="entry name" value="Xylose isomerase-like"/>
    <property type="match status" value="1"/>
</dbReference>
<accession>A0ABX0C4C7</accession>
<dbReference type="EMBL" id="JAAGNC010000189">
    <property type="protein sequence ID" value="NEC61113.1"/>
    <property type="molecule type" value="Genomic_DNA"/>
</dbReference>
<evidence type="ECO:0000259" key="2">
    <source>
        <dbReference type="Pfam" id="PF01261"/>
    </source>
</evidence>
<dbReference type="PANTHER" id="PTHR12110:SF48">
    <property type="entry name" value="BLL3656 PROTEIN"/>
    <property type="match status" value="1"/>
</dbReference>
<dbReference type="Gene3D" id="3.20.20.150">
    <property type="entry name" value="Divalent-metal-dependent TIM barrel enzymes"/>
    <property type="match status" value="1"/>
</dbReference>
<feature type="compositionally biased region" description="Polar residues" evidence="1">
    <location>
        <begin position="27"/>
        <end position="39"/>
    </location>
</feature>
<dbReference type="InterPro" id="IPR013022">
    <property type="entry name" value="Xyl_isomerase-like_TIM-brl"/>
</dbReference>
<name>A0ABX0C4C7_9PSEU</name>
<protein>
    <submittedName>
        <fullName evidence="3">Sugar phosphate isomerase/epimerase</fullName>
    </submittedName>
</protein>
<evidence type="ECO:0000256" key="1">
    <source>
        <dbReference type="SAM" id="MobiDB-lite"/>
    </source>
</evidence>
<proteinExistence type="predicted"/>
<dbReference type="InterPro" id="IPR036237">
    <property type="entry name" value="Xyl_isomerase-like_sf"/>
</dbReference>
<dbReference type="RefSeq" id="WP_157905021.1">
    <property type="nucleotide sequence ID" value="NZ_JAAGNC010000189.1"/>
</dbReference>
<comment type="caution">
    <text evidence="3">The sequence shown here is derived from an EMBL/GenBank/DDBJ whole genome shotgun (WGS) entry which is preliminary data.</text>
</comment>
<dbReference type="PANTHER" id="PTHR12110">
    <property type="entry name" value="HYDROXYPYRUVATE ISOMERASE"/>
    <property type="match status" value="1"/>
</dbReference>
<dbReference type="Pfam" id="PF01261">
    <property type="entry name" value="AP_endonuc_2"/>
    <property type="match status" value="1"/>
</dbReference>
<dbReference type="Proteomes" id="UP000470404">
    <property type="component" value="Unassembled WGS sequence"/>
</dbReference>
<gene>
    <name evidence="3" type="ORF">G3I59_37340</name>
</gene>
<feature type="region of interest" description="Disordered" evidence="1">
    <location>
        <begin position="26"/>
        <end position="47"/>
    </location>
</feature>
<dbReference type="GO" id="GO:0016853">
    <property type="term" value="F:isomerase activity"/>
    <property type="evidence" value="ECO:0007669"/>
    <property type="project" value="UniProtKB-KW"/>
</dbReference>
<keyword evidence="3" id="KW-0413">Isomerase</keyword>
<feature type="domain" description="Xylose isomerase-like TIM barrel" evidence="2">
    <location>
        <begin position="87"/>
        <end position="330"/>
    </location>
</feature>
<reference evidence="3 4" key="1">
    <citation type="submission" date="2020-01" db="EMBL/GenBank/DDBJ databases">
        <title>Insect and environment-associated Actinomycetes.</title>
        <authorList>
            <person name="Currrie C."/>
            <person name="Chevrette M."/>
            <person name="Carlson C."/>
            <person name="Stubbendieck R."/>
            <person name="Wendt-Pienkowski E."/>
        </authorList>
    </citation>
    <scope>NUCLEOTIDE SEQUENCE [LARGE SCALE GENOMIC DNA]</scope>
    <source>
        <strain evidence="3 4">SID8386</strain>
    </source>
</reference>